<keyword evidence="1" id="KW-0472">Membrane</keyword>
<evidence type="ECO:0000313" key="2">
    <source>
        <dbReference type="EMBL" id="EOC99871.1"/>
    </source>
</evidence>
<gene>
    <name evidence="2" type="ORF">L21TH_2095</name>
</gene>
<dbReference type="EMBL" id="ARZA01000235">
    <property type="protein sequence ID" value="EOC99871.1"/>
    <property type="molecule type" value="Genomic_DNA"/>
</dbReference>
<protein>
    <submittedName>
        <fullName evidence="2">Uncharacterized protein</fullName>
    </submittedName>
</protein>
<evidence type="ECO:0000256" key="1">
    <source>
        <dbReference type="SAM" id="Phobius"/>
    </source>
</evidence>
<keyword evidence="1" id="KW-1133">Transmembrane helix</keyword>
<proteinExistence type="predicted"/>
<reference evidence="2 3" key="1">
    <citation type="journal article" date="2015" name="Geomicrobiol. J.">
        <title>Caldisalinibacter kiritimatiensis gen. nov., sp. nov., a moderately thermohalophilic thiosulfate-reducing bacterium from a hypersaline microbial mat.</title>
        <authorList>
            <person name="Ben Hania W."/>
            <person name="Joseph M."/>
            <person name="Fiebig A."/>
            <person name="Bunk B."/>
            <person name="Klenk H.-P."/>
            <person name="Fardeau M.-L."/>
            <person name="Spring S."/>
        </authorList>
    </citation>
    <scope>NUCLEOTIDE SEQUENCE [LARGE SCALE GENOMIC DNA]</scope>
    <source>
        <strain evidence="2 3">L21-TH-D2</strain>
    </source>
</reference>
<organism evidence="2 3">
    <name type="scientific">Caldisalinibacter kiritimatiensis</name>
    <dbReference type="NCBI Taxonomy" id="1304284"/>
    <lineage>
        <taxon>Bacteria</taxon>
        <taxon>Bacillati</taxon>
        <taxon>Bacillota</taxon>
        <taxon>Tissierellia</taxon>
        <taxon>Tissierellales</taxon>
        <taxon>Thermohalobacteraceae</taxon>
        <taxon>Caldisalinibacter</taxon>
    </lineage>
</organism>
<keyword evidence="1" id="KW-0812">Transmembrane</keyword>
<feature type="transmembrane region" description="Helical" evidence="1">
    <location>
        <begin position="43"/>
        <end position="60"/>
    </location>
</feature>
<accession>R1ATB2</accession>
<feature type="transmembrane region" description="Helical" evidence="1">
    <location>
        <begin position="14"/>
        <end position="31"/>
    </location>
</feature>
<keyword evidence="3" id="KW-1185">Reference proteome</keyword>
<comment type="caution">
    <text evidence="2">The sequence shown here is derived from an EMBL/GenBank/DDBJ whole genome shotgun (WGS) entry which is preliminary data.</text>
</comment>
<evidence type="ECO:0000313" key="3">
    <source>
        <dbReference type="Proteomes" id="UP000013378"/>
    </source>
</evidence>
<dbReference type="AlphaFoldDB" id="R1ATB2"/>
<dbReference type="Proteomes" id="UP000013378">
    <property type="component" value="Unassembled WGS sequence"/>
</dbReference>
<name>R1ATB2_9FIRM</name>
<sequence>MITGVMTLINQENLVYMLIAVMVTSIFGIFTELLSQNKKLMKIVTNLVILILFTLVYINMR</sequence>